<organism evidence="1 2">
    <name type="scientific">Tetragonisca angustula</name>
    <dbReference type="NCBI Taxonomy" id="166442"/>
    <lineage>
        <taxon>Eukaryota</taxon>
        <taxon>Metazoa</taxon>
        <taxon>Ecdysozoa</taxon>
        <taxon>Arthropoda</taxon>
        <taxon>Hexapoda</taxon>
        <taxon>Insecta</taxon>
        <taxon>Pterygota</taxon>
        <taxon>Neoptera</taxon>
        <taxon>Endopterygota</taxon>
        <taxon>Hymenoptera</taxon>
        <taxon>Apocrita</taxon>
        <taxon>Aculeata</taxon>
        <taxon>Apoidea</taxon>
        <taxon>Anthophila</taxon>
        <taxon>Apidae</taxon>
        <taxon>Tetragonisca</taxon>
    </lineage>
</organism>
<reference evidence="1 2" key="1">
    <citation type="submission" date="2024-05" db="EMBL/GenBank/DDBJ databases">
        <title>The nuclear and mitochondrial genome assemblies of Tetragonisca angustula (Apidae: Meliponini), a tiny yet remarkable pollinator in the Neotropics.</title>
        <authorList>
            <person name="Ferrari R."/>
            <person name="Ricardo P.C."/>
            <person name="Dias F.C."/>
            <person name="Araujo N.S."/>
            <person name="Soares D.O."/>
            <person name="Zhou Q.-S."/>
            <person name="Zhu C.-D."/>
            <person name="Coutinho L."/>
            <person name="Airas M.C."/>
            <person name="Batista T.M."/>
        </authorList>
    </citation>
    <scope>NUCLEOTIDE SEQUENCE [LARGE SCALE GENOMIC DNA]</scope>
    <source>
        <strain evidence="1">ASF017062</strain>
        <tissue evidence="1">Abdomen</tissue>
    </source>
</reference>
<dbReference type="EMBL" id="JAWNGG020000107">
    <property type="protein sequence ID" value="KAK9301713.1"/>
    <property type="molecule type" value="Genomic_DNA"/>
</dbReference>
<evidence type="ECO:0000313" key="1">
    <source>
        <dbReference type="EMBL" id="KAK9301713.1"/>
    </source>
</evidence>
<keyword evidence="2" id="KW-1185">Reference proteome</keyword>
<name>A0AAW0ZVU1_9HYME</name>
<comment type="caution">
    <text evidence="1">The sequence shown here is derived from an EMBL/GenBank/DDBJ whole genome shotgun (WGS) entry which is preliminary data.</text>
</comment>
<protein>
    <submittedName>
        <fullName evidence="1">Uncharacterized protein</fullName>
    </submittedName>
</protein>
<proteinExistence type="predicted"/>
<dbReference type="Proteomes" id="UP001432146">
    <property type="component" value="Unassembled WGS sequence"/>
</dbReference>
<accession>A0AAW0ZVU1</accession>
<dbReference type="AlphaFoldDB" id="A0AAW0ZVU1"/>
<evidence type="ECO:0000313" key="2">
    <source>
        <dbReference type="Proteomes" id="UP001432146"/>
    </source>
</evidence>
<gene>
    <name evidence="1" type="ORF">QLX08_006012</name>
</gene>
<sequence>MKAEAAANLRISRVLAVGNDNDDETECRSIPEVCNPSPETVGPVPGSFVGIHFEYPDDPAPRVAPKDGQTKFLWYAEGATKPFGS</sequence>